<protein>
    <submittedName>
        <fullName evidence="2">Uncharacterized protein</fullName>
    </submittedName>
</protein>
<evidence type="ECO:0000313" key="2">
    <source>
        <dbReference type="EMBL" id="KAF1986693.1"/>
    </source>
</evidence>
<dbReference type="Proteomes" id="UP000800041">
    <property type="component" value="Unassembled WGS sequence"/>
</dbReference>
<feature type="compositionally biased region" description="Basic residues" evidence="1">
    <location>
        <begin position="75"/>
        <end position="85"/>
    </location>
</feature>
<accession>A0A6G1H0E4</accession>
<organism evidence="2 3">
    <name type="scientific">Aulographum hederae CBS 113979</name>
    <dbReference type="NCBI Taxonomy" id="1176131"/>
    <lineage>
        <taxon>Eukaryota</taxon>
        <taxon>Fungi</taxon>
        <taxon>Dikarya</taxon>
        <taxon>Ascomycota</taxon>
        <taxon>Pezizomycotina</taxon>
        <taxon>Dothideomycetes</taxon>
        <taxon>Pleosporomycetidae</taxon>
        <taxon>Aulographales</taxon>
        <taxon>Aulographaceae</taxon>
    </lineage>
</organism>
<proteinExistence type="predicted"/>
<dbReference type="EMBL" id="ML977156">
    <property type="protein sequence ID" value="KAF1986693.1"/>
    <property type="molecule type" value="Genomic_DNA"/>
</dbReference>
<gene>
    <name evidence="2" type="ORF">K402DRAFT_421143</name>
</gene>
<sequence length="127" mass="13877">MRLVPSLNFGRCLAMTVKRCPLRSVWVTLENEDPSSDSDFPGKDNEGKGEEEDEDETDLKSASVSASSESVLKKAFAKRKDHPQKKLVDSSADTSPFHNLLNDCSDSALEAISSLVPAWGADFPSIF</sequence>
<evidence type="ECO:0000313" key="3">
    <source>
        <dbReference type="Proteomes" id="UP000800041"/>
    </source>
</evidence>
<evidence type="ECO:0000256" key="1">
    <source>
        <dbReference type="SAM" id="MobiDB-lite"/>
    </source>
</evidence>
<name>A0A6G1H0E4_9PEZI</name>
<keyword evidence="3" id="KW-1185">Reference proteome</keyword>
<reference evidence="2" key="1">
    <citation type="journal article" date="2020" name="Stud. Mycol.">
        <title>101 Dothideomycetes genomes: a test case for predicting lifestyles and emergence of pathogens.</title>
        <authorList>
            <person name="Haridas S."/>
            <person name="Albert R."/>
            <person name="Binder M."/>
            <person name="Bloem J."/>
            <person name="Labutti K."/>
            <person name="Salamov A."/>
            <person name="Andreopoulos B."/>
            <person name="Baker S."/>
            <person name="Barry K."/>
            <person name="Bills G."/>
            <person name="Bluhm B."/>
            <person name="Cannon C."/>
            <person name="Castanera R."/>
            <person name="Culley D."/>
            <person name="Daum C."/>
            <person name="Ezra D."/>
            <person name="Gonzalez J."/>
            <person name="Henrissat B."/>
            <person name="Kuo A."/>
            <person name="Liang C."/>
            <person name="Lipzen A."/>
            <person name="Lutzoni F."/>
            <person name="Magnuson J."/>
            <person name="Mondo S."/>
            <person name="Nolan M."/>
            <person name="Ohm R."/>
            <person name="Pangilinan J."/>
            <person name="Park H.-J."/>
            <person name="Ramirez L."/>
            <person name="Alfaro M."/>
            <person name="Sun H."/>
            <person name="Tritt A."/>
            <person name="Yoshinaga Y."/>
            <person name="Zwiers L.-H."/>
            <person name="Turgeon B."/>
            <person name="Goodwin S."/>
            <person name="Spatafora J."/>
            <person name="Crous P."/>
            <person name="Grigoriev I."/>
        </authorList>
    </citation>
    <scope>NUCLEOTIDE SEQUENCE</scope>
    <source>
        <strain evidence="2">CBS 113979</strain>
    </source>
</reference>
<feature type="region of interest" description="Disordered" evidence="1">
    <location>
        <begin position="31"/>
        <end position="96"/>
    </location>
</feature>
<dbReference type="AlphaFoldDB" id="A0A6G1H0E4"/>
<feature type="compositionally biased region" description="Low complexity" evidence="1">
    <location>
        <begin position="60"/>
        <end position="74"/>
    </location>
</feature>